<evidence type="ECO:0000313" key="3">
    <source>
        <dbReference type="Proteomes" id="UP000267096"/>
    </source>
</evidence>
<dbReference type="InterPro" id="IPR035892">
    <property type="entry name" value="C2_domain_sf"/>
</dbReference>
<dbReference type="GO" id="GO:0005886">
    <property type="term" value="C:plasma membrane"/>
    <property type="evidence" value="ECO:0007669"/>
    <property type="project" value="TreeGrafter"/>
</dbReference>
<dbReference type="SUPFAM" id="SSF49562">
    <property type="entry name" value="C2 domain (Calcium/lipid-binding domain, CaLB)"/>
    <property type="match status" value="1"/>
</dbReference>
<dbReference type="WBParaSite" id="ASIM_0001682901-mRNA-1">
    <property type="protein sequence ID" value="ASIM_0001682901-mRNA-1"/>
    <property type="gene ID" value="ASIM_0001682901"/>
</dbReference>
<dbReference type="FunFam" id="2.60.40.150:FF:000099">
    <property type="entry name" value="Copine 3"/>
    <property type="match status" value="1"/>
</dbReference>
<accession>A0A0M3K788</accession>
<feature type="domain" description="C2" evidence="1">
    <location>
        <begin position="1"/>
        <end position="121"/>
    </location>
</feature>
<protein>
    <submittedName>
        <fullName evidence="4">C2 domain-containing protein</fullName>
    </submittedName>
</protein>
<dbReference type="SMART" id="SM00239">
    <property type="entry name" value="C2"/>
    <property type="match status" value="1"/>
</dbReference>
<evidence type="ECO:0000313" key="4">
    <source>
        <dbReference type="WBParaSite" id="ASIM_0001682901-mRNA-1"/>
    </source>
</evidence>
<dbReference type="OrthoDB" id="5855668at2759"/>
<name>A0A0M3K788_ANISI</name>
<dbReference type="CDD" id="cd04048">
    <property type="entry name" value="C2A_Copine"/>
    <property type="match status" value="1"/>
</dbReference>
<dbReference type="Pfam" id="PF00168">
    <property type="entry name" value="C2"/>
    <property type="match status" value="1"/>
</dbReference>
<evidence type="ECO:0000313" key="2">
    <source>
        <dbReference type="EMBL" id="VDK57217.1"/>
    </source>
</evidence>
<gene>
    <name evidence="2" type="ORF">ASIM_LOCUS16236</name>
</gene>
<organism evidence="4">
    <name type="scientific">Anisakis simplex</name>
    <name type="common">Herring worm</name>
    <dbReference type="NCBI Taxonomy" id="6269"/>
    <lineage>
        <taxon>Eukaryota</taxon>
        <taxon>Metazoa</taxon>
        <taxon>Ecdysozoa</taxon>
        <taxon>Nematoda</taxon>
        <taxon>Chromadorea</taxon>
        <taxon>Rhabditida</taxon>
        <taxon>Spirurina</taxon>
        <taxon>Ascaridomorpha</taxon>
        <taxon>Ascaridoidea</taxon>
        <taxon>Anisakidae</taxon>
        <taxon>Anisakis</taxon>
        <taxon>Anisakis simplex complex</taxon>
    </lineage>
</organism>
<dbReference type="GO" id="GO:0005544">
    <property type="term" value="F:calcium-dependent phospholipid binding"/>
    <property type="evidence" value="ECO:0007669"/>
    <property type="project" value="InterPro"/>
</dbReference>
<dbReference type="PROSITE" id="PS50004">
    <property type="entry name" value="C2"/>
    <property type="match status" value="1"/>
</dbReference>
<dbReference type="PANTHER" id="PTHR10857">
    <property type="entry name" value="COPINE"/>
    <property type="match status" value="1"/>
</dbReference>
<dbReference type="InterPro" id="IPR000008">
    <property type="entry name" value="C2_dom"/>
</dbReference>
<reference evidence="2 3" key="2">
    <citation type="submission" date="2018-11" db="EMBL/GenBank/DDBJ databases">
        <authorList>
            <consortium name="Pathogen Informatics"/>
        </authorList>
    </citation>
    <scope>NUCLEOTIDE SEQUENCE [LARGE SCALE GENOMIC DNA]</scope>
</reference>
<dbReference type="AlphaFoldDB" id="A0A0M3K788"/>
<dbReference type="PANTHER" id="PTHR10857:SF106">
    <property type="entry name" value="C2 DOMAIN-CONTAINING PROTEIN"/>
    <property type="match status" value="1"/>
</dbReference>
<dbReference type="EMBL" id="UYRR01032923">
    <property type="protein sequence ID" value="VDK57217.1"/>
    <property type="molecule type" value="Genomic_DNA"/>
</dbReference>
<dbReference type="InterPro" id="IPR045052">
    <property type="entry name" value="Copine"/>
</dbReference>
<reference evidence="4" key="1">
    <citation type="submission" date="2017-02" db="UniProtKB">
        <authorList>
            <consortium name="WormBaseParasite"/>
        </authorList>
    </citation>
    <scope>IDENTIFICATION</scope>
</reference>
<sequence length="182" mass="20411">MASPTDSLCSKVRLTLSARNLKNCDVFSKSDPMCVVFLSSGALRDDCYYECGRTETLMNCLNPEWSKTICVDYFFEELQKVKFEVYDIDSVSNDLKEHDFIGFVETTLAEIVASPSSRKTFVLSGKEGNTHNGDLTVVAEEADSDRNEAVVFAIRAVKVDKKQFLGKSDPFLQIYRINDDGT</sequence>
<evidence type="ECO:0000259" key="1">
    <source>
        <dbReference type="PROSITE" id="PS50004"/>
    </source>
</evidence>
<dbReference type="Gene3D" id="2.60.40.150">
    <property type="entry name" value="C2 domain"/>
    <property type="match status" value="1"/>
</dbReference>
<dbReference type="Proteomes" id="UP000267096">
    <property type="component" value="Unassembled WGS sequence"/>
</dbReference>
<keyword evidence="3" id="KW-1185">Reference proteome</keyword>
<dbReference type="GO" id="GO:0071277">
    <property type="term" value="P:cellular response to calcium ion"/>
    <property type="evidence" value="ECO:0007669"/>
    <property type="project" value="TreeGrafter"/>
</dbReference>
<proteinExistence type="predicted"/>